<dbReference type="OrthoDB" id="5422255at2"/>
<dbReference type="GO" id="GO:0051536">
    <property type="term" value="F:iron-sulfur cluster binding"/>
    <property type="evidence" value="ECO:0007669"/>
    <property type="project" value="UniProtKB-KW"/>
</dbReference>
<dbReference type="InterPro" id="IPR017896">
    <property type="entry name" value="4Fe4S_Fe-S-bd"/>
</dbReference>
<evidence type="ECO:0000256" key="1">
    <source>
        <dbReference type="ARBA" id="ARBA00022723"/>
    </source>
</evidence>
<protein>
    <submittedName>
        <fullName evidence="5">NADH dehydrogenase subunit I</fullName>
    </submittedName>
</protein>
<dbReference type="SUPFAM" id="SSF54862">
    <property type="entry name" value="4Fe-4S ferredoxins"/>
    <property type="match status" value="1"/>
</dbReference>
<keyword evidence="2" id="KW-0408">Iron</keyword>
<accession>A0A9D3AZU3</accession>
<proteinExistence type="predicted"/>
<keyword evidence="3" id="KW-0411">Iron-sulfur</keyword>
<evidence type="ECO:0000313" key="5">
    <source>
        <dbReference type="EMBL" id="KAF1086218.1"/>
    </source>
</evidence>
<dbReference type="InterPro" id="IPR017900">
    <property type="entry name" value="4Fe4S_Fe_S_CS"/>
</dbReference>
<sequence length="438" mass="48231">MGHMAGKDIYRRLGEKIDNLTIKSPWNKALHMVLKELYSEPEADLVVQMPYQLSSVDRIAGITGVESAELQDSLKAMAEKGLVLDLYHEGQYYYMPSPLMVGIFEFTMMRTGSNYSPKAAAELFHAYLSGTDDFYRANAGDGQQIALTRVMPYPETVAPEDVVEILPYEKVEAIVESHDQYAIGTCACRHEKQHIGQKTCATPLDTCTSFGYAADYLIRHHMAAQVSREQVLENLMRCKELGLVFCADNVRKNITFICCCCSCCCNMLQGINKFGYTGFIKTSSFIATVAVEKCTGCGRCVSACPVNGINLVKRASFGAVEENTIARVDETICLGCGVCATQCARGALQLIKRQPIVLPPETIFERNILACLEKGTLQNYLFDNPGAVTHQVMRGVLGGILRLSPVKKALVGDLFCSVFIKTLTTGVKLTGRGWITEL</sequence>
<evidence type="ECO:0000259" key="4">
    <source>
        <dbReference type="PROSITE" id="PS51379"/>
    </source>
</evidence>
<reference evidence="5" key="1">
    <citation type="submission" date="2016-02" db="EMBL/GenBank/DDBJ databases">
        <title>Draft Genome Sequence of Sporotomaculum syntrophicum Strain FB, a Syntrophic Benzoate Degrader.</title>
        <authorList>
            <person name="Nobu M.K."/>
            <person name="Narihiro T."/>
            <person name="Qiu Y.-L."/>
            <person name="Ohashi A."/>
            <person name="Liu W.-T."/>
            <person name="Yuji S."/>
        </authorList>
    </citation>
    <scope>NUCLEOTIDE SEQUENCE</scope>
    <source>
        <strain evidence="5">FB</strain>
    </source>
</reference>
<feature type="domain" description="4Fe-4S ferredoxin-type" evidence="4">
    <location>
        <begin position="324"/>
        <end position="353"/>
    </location>
</feature>
<dbReference type="RefSeq" id="WP_161821332.1">
    <property type="nucleotide sequence ID" value="NZ_LSRS01000002.1"/>
</dbReference>
<dbReference type="Pfam" id="PF12838">
    <property type="entry name" value="Fer4_7"/>
    <property type="match status" value="1"/>
</dbReference>
<dbReference type="Gene3D" id="3.30.70.20">
    <property type="match status" value="1"/>
</dbReference>
<evidence type="ECO:0000313" key="6">
    <source>
        <dbReference type="Proteomes" id="UP000798488"/>
    </source>
</evidence>
<evidence type="ECO:0000256" key="2">
    <source>
        <dbReference type="ARBA" id="ARBA00023004"/>
    </source>
</evidence>
<feature type="domain" description="4Fe-4S ferredoxin-type" evidence="4">
    <location>
        <begin position="285"/>
        <end position="314"/>
    </location>
</feature>
<organism evidence="5 6">
    <name type="scientific">Sporotomaculum syntrophicum</name>
    <dbReference type="NCBI Taxonomy" id="182264"/>
    <lineage>
        <taxon>Bacteria</taxon>
        <taxon>Bacillati</taxon>
        <taxon>Bacillota</taxon>
        <taxon>Clostridia</taxon>
        <taxon>Eubacteriales</taxon>
        <taxon>Desulfallaceae</taxon>
        <taxon>Sporotomaculum</taxon>
    </lineage>
</organism>
<dbReference type="GO" id="GO:0046872">
    <property type="term" value="F:metal ion binding"/>
    <property type="evidence" value="ECO:0007669"/>
    <property type="project" value="UniProtKB-KW"/>
</dbReference>
<dbReference type="Proteomes" id="UP000798488">
    <property type="component" value="Unassembled WGS sequence"/>
</dbReference>
<keyword evidence="6" id="KW-1185">Reference proteome</keyword>
<comment type="caution">
    <text evidence="5">The sequence shown here is derived from an EMBL/GenBank/DDBJ whole genome shotgun (WGS) entry which is preliminary data.</text>
</comment>
<dbReference type="EMBL" id="LSRS01000002">
    <property type="protein sequence ID" value="KAF1086218.1"/>
    <property type="molecule type" value="Genomic_DNA"/>
</dbReference>
<evidence type="ECO:0000256" key="3">
    <source>
        <dbReference type="ARBA" id="ARBA00023014"/>
    </source>
</evidence>
<name>A0A9D3AZU3_9FIRM</name>
<gene>
    <name evidence="5" type="ORF">SPSYN_00959</name>
</gene>
<dbReference type="PROSITE" id="PS51379">
    <property type="entry name" value="4FE4S_FER_2"/>
    <property type="match status" value="2"/>
</dbReference>
<dbReference type="PROSITE" id="PS00198">
    <property type="entry name" value="4FE4S_FER_1"/>
    <property type="match status" value="1"/>
</dbReference>
<keyword evidence="1" id="KW-0479">Metal-binding</keyword>
<dbReference type="AlphaFoldDB" id="A0A9D3AZU3"/>